<dbReference type="InterPro" id="IPR042099">
    <property type="entry name" value="ANL_N_sf"/>
</dbReference>
<dbReference type="EMBL" id="JBHSNO010000008">
    <property type="protein sequence ID" value="MFC5590544.1"/>
    <property type="molecule type" value="Genomic_DNA"/>
</dbReference>
<comment type="caution">
    <text evidence="3">The sequence shown here is derived from an EMBL/GenBank/DDBJ whole genome shotgun (WGS) entry which is preliminary data.</text>
</comment>
<dbReference type="InterPro" id="IPR000873">
    <property type="entry name" value="AMP-dep_synth/lig_dom"/>
</dbReference>
<dbReference type="Pfam" id="PF00501">
    <property type="entry name" value="AMP-binding"/>
    <property type="match status" value="1"/>
</dbReference>
<dbReference type="SUPFAM" id="SSF56801">
    <property type="entry name" value="Acetyl-CoA synthetase-like"/>
    <property type="match status" value="1"/>
</dbReference>
<name>A0ABW0TNS1_9BACL</name>
<evidence type="ECO:0000259" key="2">
    <source>
        <dbReference type="Pfam" id="PF13193"/>
    </source>
</evidence>
<dbReference type="InterPro" id="IPR025110">
    <property type="entry name" value="AMP-bd_C"/>
</dbReference>
<gene>
    <name evidence="3" type="ORF">ACFPRA_16685</name>
</gene>
<dbReference type="PANTHER" id="PTHR43767:SF1">
    <property type="entry name" value="NONRIBOSOMAL PEPTIDE SYNTHASE PES1 (EUROFUNG)-RELATED"/>
    <property type="match status" value="1"/>
</dbReference>
<dbReference type="Proteomes" id="UP001596109">
    <property type="component" value="Unassembled WGS sequence"/>
</dbReference>
<dbReference type="InterPro" id="IPR045851">
    <property type="entry name" value="AMP-bd_C_sf"/>
</dbReference>
<sequence length="509" mass="56537">MLTLGSILEQNAKKYHNKRAVIFKDKVLTYGELNERANKVANSLSDRGFKKGDKIAVFMKNHLVYAELIVGFAKAGIIMVPINYRLVGAEIDYLINNSDSTGIIFTEEYVDVIKEILPGLPQLDTVIIVGDSTSENMISYEELLDNGDSSNPEVDIKEEDPLYLGYTSGTTGNPKGIVISHRSRVLTGMAVAYEFKLDESDIHLVGGPIYHAAPLIFLLTQLIVGGTIIIHETFRPNKVLADIASYQITNTFLTPTMHAFLVEVQEKVKADISSMRVLSSGGAPLPTQIKKDILNTFPDAGLHEWYGTTESALTLNMKPKDIHHKDQSVGHPFPFVECVILDDKKQPVQQGEIGELYFKAPYLLTEYYKNPEETEAGFHEGYFSVGDMAMQDEEGFYYIVDRKKDMLISGGVNIYPREIEDVLHMNPKIKDVAVLGVPDPVWGESVKAFIVAAEGKSLTEKEVITYCEGKIASYKKPKSVSFVKEIPRNPSGKALKTELRASIKVGGYN</sequence>
<proteinExistence type="predicted"/>
<evidence type="ECO:0000313" key="4">
    <source>
        <dbReference type="Proteomes" id="UP001596109"/>
    </source>
</evidence>
<dbReference type="Pfam" id="PF13193">
    <property type="entry name" value="AMP-binding_C"/>
    <property type="match status" value="1"/>
</dbReference>
<protein>
    <submittedName>
        <fullName evidence="3">Class I adenylate-forming enzyme family protein</fullName>
    </submittedName>
</protein>
<dbReference type="InterPro" id="IPR050237">
    <property type="entry name" value="ATP-dep_AMP-bd_enzyme"/>
</dbReference>
<dbReference type="InterPro" id="IPR020845">
    <property type="entry name" value="AMP-binding_CS"/>
</dbReference>
<dbReference type="RefSeq" id="WP_381437188.1">
    <property type="nucleotide sequence ID" value="NZ_JBHSNO010000008.1"/>
</dbReference>
<feature type="domain" description="AMP-binding enzyme C-terminal" evidence="2">
    <location>
        <begin position="418"/>
        <end position="493"/>
    </location>
</feature>
<dbReference type="NCBIfam" id="NF004837">
    <property type="entry name" value="PRK06187.1"/>
    <property type="match status" value="1"/>
</dbReference>
<reference evidence="4" key="1">
    <citation type="journal article" date="2019" name="Int. J. Syst. Evol. Microbiol.">
        <title>The Global Catalogue of Microorganisms (GCM) 10K type strain sequencing project: providing services to taxonomists for standard genome sequencing and annotation.</title>
        <authorList>
            <consortium name="The Broad Institute Genomics Platform"/>
            <consortium name="The Broad Institute Genome Sequencing Center for Infectious Disease"/>
            <person name="Wu L."/>
            <person name="Ma J."/>
        </authorList>
    </citation>
    <scope>NUCLEOTIDE SEQUENCE [LARGE SCALE GENOMIC DNA]</scope>
    <source>
        <strain evidence="4">CGMCC 4.1434</strain>
    </source>
</reference>
<organism evidence="3 4">
    <name type="scientific">Sporosarcina soli</name>
    <dbReference type="NCBI Taxonomy" id="334736"/>
    <lineage>
        <taxon>Bacteria</taxon>
        <taxon>Bacillati</taxon>
        <taxon>Bacillota</taxon>
        <taxon>Bacilli</taxon>
        <taxon>Bacillales</taxon>
        <taxon>Caryophanaceae</taxon>
        <taxon>Sporosarcina</taxon>
    </lineage>
</organism>
<dbReference type="Gene3D" id="3.40.50.12780">
    <property type="entry name" value="N-terminal domain of ligase-like"/>
    <property type="match status" value="1"/>
</dbReference>
<dbReference type="Gene3D" id="3.30.300.30">
    <property type="match status" value="1"/>
</dbReference>
<keyword evidence="4" id="KW-1185">Reference proteome</keyword>
<evidence type="ECO:0000259" key="1">
    <source>
        <dbReference type="Pfam" id="PF00501"/>
    </source>
</evidence>
<dbReference type="PROSITE" id="PS00455">
    <property type="entry name" value="AMP_BINDING"/>
    <property type="match status" value="1"/>
</dbReference>
<dbReference type="PANTHER" id="PTHR43767">
    <property type="entry name" value="LONG-CHAIN-FATTY-ACID--COA LIGASE"/>
    <property type="match status" value="1"/>
</dbReference>
<feature type="domain" description="AMP-dependent synthetase/ligase" evidence="1">
    <location>
        <begin position="8"/>
        <end position="368"/>
    </location>
</feature>
<accession>A0ABW0TNS1</accession>
<evidence type="ECO:0000313" key="3">
    <source>
        <dbReference type="EMBL" id="MFC5590544.1"/>
    </source>
</evidence>